<dbReference type="Proteomes" id="UP000053097">
    <property type="component" value="Unassembled WGS sequence"/>
</dbReference>
<organism evidence="1 2">
    <name type="scientific">Ooceraea biroi</name>
    <name type="common">Clonal raider ant</name>
    <name type="synonym">Cerapachys biroi</name>
    <dbReference type="NCBI Taxonomy" id="2015173"/>
    <lineage>
        <taxon>Eukaryota</taxon>
        <taxon>Metazoa</taxon>
        <taxon>Ecdysozoa</taxon>
        <taxon>Arthropoda</taxon>
        <taxon>Hexapoda</taxon>
        <taxon>Insecta</taxon>
        <taxon>Pterygota</taxon>
        <taxon>Neoptera</taxon>
        <taxon>Endopterygota</taxon>
        <taxon>Hymenoptera</taxon>
        <taxon>Apocrita</taxon>
        <taxon>Aculeata</taxon>
        <taxon>Formicoidea</taxon>
        <taxon>Formicidae</taxon>
        <taxon>Dorylinae</taxon>
        <taxon>Ooceraea</taxon>
    </lineage>
</organism>
<dbReference type="EMBL" id="KK107056">
    <property type="protein sequence ID" value="EZA61379.1"/>
    <property type="molecule type" value="Genomic_DNA"/>
</dbReference>
<proteinExistence type="predicted"/>
<dbReference type="AlphaFoldDB" id="A0A026X1W1"/>
<sequence length="60" mass="6621">MLQDGARVNRPVKMAELRFVGLDEFVTPGEVAQVVAQIGECSPQDVRVLRTYRYGRGIAG</sequence>
<keyword evidence="2" id="KW-1185">Reference proteome</keyword>
<accession>A0A026X1W1</accession>
<evidence type="ECO:0000313" key="1">
    <source>
        <dbReference type="EMBL" id="EZA61379.1"/>
    </source>
</evidence>
<evidence type="ECO:0000313" key="2">
    <source>
        <dbReference type="Proteomes" id="UP000053097"/>
    </source>
</evidence>
<protein>
    <submittedName>
        <fullName evidence="1">Uncharacterized protein</fullName>
    </submittedName>
</protein>
<gene>
    <name evidence="1" type="ORF">X777_12332</name>
</gene>
<name>A0A026X1W1_OOCBI</name>
<reference evidence="1 2" key="1">
    <citation type="journal article" date="2014" name="Curr. Biol.">
        <title>The genome of the clonal raider ant Cerapachys biroi.</title>
        <authorList>
            <person name="Oxley P.R."/>
            <person name="Ji L."/>
            <person name="Fetter-Pruneda I."/>
            <person name="McKenzie S.K."/>
            <person name="Li C."/>
            <person name="Hu H."/>
            <person name="Zhang G."/>
            <person name="Kronauer D.J."/>
        </authorList>
    </citation>
    <scope>NUCLEOTIDE SEQUENCE [LARGE SCALE GENOMIC DNA]</scope>
</reference>